<dbReference type="OrthoDB" id="3647985at2759"/>
<dbReference type="Proteomes" id="UP000073492">
    <property type="component" value="Unassembled WGS sequence"/>
</dbReference>
<name>A0A139IWC0_9PEZI</name>
<comment type="caution">
    <text evidence="1">The sequence shown here is derived from an EMBL/GenBank/DDBJ whole genome shotgun (WGS) entry which is preliminary data.</text>
</comment>
<gene>
    <name evidence="1" type="ORF">AC579_8727</name>
</gene>
<reference evidence="1 2" key="1">
    <citation type="submission" date="2015-07" db="EMBL/GenBank/DDBJ databases">
        <title>Comparative genomics of the Sigatoka disease complex on banana suggests a link between parallel evolutionary changes in Pseudocercospora fijiensis and Pseudocercospora eumusae and increased virulence on the banana host.</title>
        <authorList>
            <person name="Chang T.-C."/>
            <person name="Salvucci A."/>
            <person name="Crous P.W."/>
            <person name="Stergiopoulos I."/>
        </authorList>
    </citation>
    <scope>NUCLEOTIDE SEQUENCE [LARGE SCALE GENOMIC DNA]</scope>
    <source>
        <strain evidence="1 2">CBS 116634</strain>
    </source>
</reference>
<evidence type="ECO:0000313" key="2">
    <source>
        <dbReference type="Proteomes" id="UP000073492"/>
    </source>
</evidence>
<dbReference type="EMBL" id="LFZO01000001">
    <property type="protein sequence ID" value="KXT19037.1"/>
    <property type="molecule type" value="Genomic_DNA"/>
</dbReference>
<organism evidence="1 2">
    <name type="scientific">Pseudocercospora musae</name>
    <dbReference type="NCBI Taxonomy" id="113226"/>
    <lineage>
        <taxon>Eukaryota</taxon>
        <taxon>Fungi</taxon>
        <taxon>Dikarya</taxon>
        <taxon>Ascomycota</taxon>
        <taxon>Pezizomycotina</taxon>
        <taxon>Dothideomycetes</taxon>
        <taxon>Dothideomycetidae</taxon>
        <taxon>Mycosphaerellales</taxon>
        <taxon>Mycosphaerellaceae</taxon>
        <taxon>Pseudocercospora</taxon>
    </lineage>
</organism>
<proteinExistence type="predicted"/>
<protein>
    <recommendedName>
        <fullName evidence="3">F-box domain-containing protein</fullName>
    </recommendedName>
</protein>
<dbReference type="AlphaFoldDB" id="A0A139IWC0"/>
<accession>A0A139IWC0</accession>
<sequence length="543" mass="63366">MNTLPTELVAYIVEFCDHTSQKQLRCLNRLWEDLTSCKVFAHIYLATFEAELLSFQTLANSRLAKHVKKLTYFTDTLPKLSKKTYQDCINFRPDFHKFRVQNADKYPDEPRRSLYDRLYNRDDVFSQAWDAWQALPRHSLTKKQIHAGWAVYQQLLREQKSWLDDVQGQILQQSFSKLPNLTEIELVRAMAETRGTSAWPLWSRIRGKLLIGPDDWREQYTPDERQIAFPVTEYAILCLLEAIAKRNRTLNDGTDSACKPVTKVLLQHQFLDHSSLIANWSNSLYGTAPETREWSIRHIGRLPLATAFTNITTLTMWLHFDDERPFHYQAMIFAQLHHFLYAATKLQTLILQIECPDQFDQDLEDFNGMAPSVNIFDTTTTIWPEITYLALSANVETDKLLNFLRLHSETIKHLRLTEMVVRNVPKLIEQLPWTISRNLETIFLRQLWHDGIETLPRQDFQGDIEDRHSCLLSHSTDFNAPYERSVKAYLMGTTDTKPDLGLDCLGRLGENERPDRIGPPTNTVFKPHRLYDFKLGLFDAWSN</sequence>
<keyword evidence="2" id="KW-1185">Reference proteome</keyword>
<evidence type="ECO:0008006" key="3">
    <source>
        <dbReference type="Google" id="ProtNLM"/>
    </source>
</evidence>
<dbReference type="STRING" id="113226.A0A139IWC0"/>
<evidence type="ECO:0000313" key="1">
    <source>
        <dbReference type="EMBL" id="KXT19037.1"/>
    </source>
</evidence>